<dbReference type="EMBL" id="JAVXUP010000005">
    <property type="protein sequence ID" value="KAK3043503.1"/>
    <property type="molecule type" value="Genomic_DNA"/>
</dbReference>
<gene>
    <name evidence="4" type="ORF">RJ639_002082</name>
</gene>
<evidence type="ECO:0000256" key="1">
    <source>
        <dbReference type="ARBA" id="ARBA00022927"/>
    </source>
</evidence>
<dbReference type="CDD" id="cd21442">
    <property type="entry name" value="SNARE_NTD_STX6-like"/>
    <property type="match status" value="1"/>
</dbReference>
<dbReference type="Gene3D" id="1.20.58.90">
    <property type="match status" value="1"/>
</dbReference>
<protein>
    <recommendedName>
        <fullName evidence="3">Syntaxin 6/10/61 N-terminal domain-containing protein</fullName>
    </recommendedName>
</protein>
<dbReference type="InterPro" id="IPR010989">
    <property type="entry name" value="SNARE"/>
</dbReference>
<dbReference type="GO" id="GO:0016020">
    <property type="term" value="C:membrane"/>
    <property type="evidence" value="ECO:0007669"/>
    <property type="project" value="InterPro"/>
</dbReference>
<keyword evidence="1" id="KW-0813">Transport</keyword>
<organism evidence="4 5">
    <name type="scientific">Escallonia herrerae</name>
    <dbReference type="NCBI Taxonomy" id="1293975"/>
    <lineage>
        <taxon>Eukaryota</taxon>
        <taxon>Viridiplantae</taxon>
        <taxon>Streptophyta</taxon>
        <taxon>Embryophyta</taxon>
        <taxon>Tracheophyta</taxon>
        <taxon>Spermatophyta</taxon>
        <taxon>Magnoliopsida</taxon>
        <taxon>eudicotyledons</taxon>
        <taxon>Gunneridae</taxon>
        <taxon>Pentapetalae</taxon>
        <taxon>asterids</taxon>
        <taxon>campanulids</taxon>
        <taxon>Escalloniales</taxon>
        <taxon>Escalloniaceae</taxon>
        <taxon>Escallonia</taxon>
    </lineage>
</organism>
<sequence length="358" mass="40721">MASSFHLWESDPLFSAAEIVQESADRMESIFRLLWHERSLVHGDHPDAELLASIECHTRDLATTLETAKWQLEDFEREVTLSAMTEKSETKQNVVSRHKEFVRAIREHIVSIERSLESICVGKTGRNMEWVNLSEQDRDGLALFLSGEKPVENVARCNSEDQNMVRRFPNPNASSSVKDEIVEHSTRECISLNMNGFVHLDHSSNSKENKLRNVDSYYSVPEAPSFIQMAAFDEYNEDECCDLEANETKGESSFPNNKLRLHHSRMSVFASLGNILYACGSRTSRNITKRWKDGEEQGHSLPYIDEFHGAQVCSPLLARPEVRAVIKQEQTDFGLLYIMGEASLQKSKHITPPLEAFS</sequence>
<dbReference type="GO" id="GO:0015031">
    <property type="term" value="P:protein transport"/>
    <property type="evidence" value="ECO:0007669"/>
    <property type="project" value="UniProtKB-KW"/>
</dbReference>
<dbReference type="PANTHER" id="PTHR34949:SF2">
    <property type="entry name" value="OS05G0443700 PROTEIN"/>
    <property type="match status" value="1"/>
</dbReference>
<dbReference type="GO" id="GO:0048193">
    <property type="term" value="P:Golgi vesicle transport"/>
    <property type="evidence" value="ECO:0007669"/>
    <property type="project" value="InterPro"/>
</dbReference>
<dbReference type="Proteomes" id="UP001188597">
    <property type="component" value="Unassembled WGS sequence"/>
</dbReference>
<comment type="caution">
    <text evidence="4">The sequence shown here is derived from an EMBL/GenBank/DDBJ whole genome shotgun (WGS) entry which is preliminary data.</text>
</comment>
<accession>A0AA88XBJ5</accession>
<evidence type="ECO:0000313" key="4">
    <source>
        <dbReference type="EMBL" id="KAK3043503.1"/>
    </source>
</evidence>
<keyword evidence="1" id="KW-0653">Protein transport</keyword>
<keyword evidence="5" id="KW-1185">Reference proteome</keyword>
<dbReference type="InterPro" id="IPR015260">
    <property type="entry name" value="Syntaxin-6/10/61_N"/>
</dbReference>
<reference evidence="4" key="1">
    <citation type="submission" date="2022-12" db="EMBL/GenBank/DDBJ databases">
        <title>Draft genome assemblies for two species of Escallonia (Escalloniales).</title>
        <authorList>
            <person name="Chanderbali A."/>
            <person name="Dervinis C."/>
            <person name="Anghel I."/>
            <person name="Soltis D."/>
            <person name="Soltis P."/>
            <person name="Zapata F."/>
        </authorList>
    </citation>
    <scope>NUCLEOTIDE SEQUENCE</scope>
    <source>
        <strain evidence="4">UCBG64.0493</strain>
        <tissue evidence="4">Leaf</tissue>
    </source>
</reference>
<dbReference type="SUPFAM" id="SSF47661">
    <property type="entry name" value="t-snare proteins"/>
    <property type="match status" value="1"/>
</dbReference>
<evidence type="ECO:0000313" key="5">
    <source>
        <dbReference type="Proteomes" id="UP001188597"/>
    </source>
</evidence>
<dbReference type="Pfam" id="PF09177">
    <property type="entry name" value="STX6_10_61_N"/>
    <property type="match status" value="1"/>
</dbReference>
<evidence type="ECO:0000259" key="3">
    <source>
        <dbReference type="Pfam" id="PF09177"/>
    </source>
</evidence>
<evidence type="ECO:0000256" key="2">
    <source>
        <dbReference type="ARBA" id="ARBA00046280"/>
    </source>
</evidence>
<dbReference type="AlphaFoldDB" id="A0AA88XBJ5"/>
<comment type="subcellular location">
    <subcellularLocation>
        <location evidence="2">Endomembrane system</location>
        <topology evidence="2">Single-pass type IV membrane protein</topology>
    </subcellularLocation>
</comment>
<feature type="domain" description="Syntaxin 6/10/61 N-terminal" evidence="3">
    <location>
        <begin position="11"/>
        <end position="112"/>
    </location>
</feature>
<proteinExistence type="predicted"/>
<name>A0AA88XBJ5_9ASTE</name>
<dbReference type="GO" id="GO:0012505">
    <property type="term" value="C:endomembrane system"/>
    <property type="evidence" value="ECO:0007669"/>
    <property type="project" value="UniProtKB-SubCell"/>
</dbReference>
<dbReference type="PANTHER" id="PTHR34949">
    <property type="entry name" value="OS05G0443700 PROTEIN"/>
    <property type="match status" value="1"/>
</dbReference>